<dbReference type="Pfam" id="PF12697">
    <property type="entry name" value="Abhydrolase_6"/>
    <property type="match status" value="1"/>
</dbReference>
<name>A0A9E6SUD9_9ACTN</name>
<dbReference type="InterPro" id="IPR000073">
    <property type="entry name" value="AB_hydrolase_1"/>
</dbReference>
<keyword evidence="4" id="KW-1185">Reference proteome</keyword>
<sequence length="287" mass="30302">MNVEGVCYGYRWWAPVAGRGSLPPVVLVHGFAQSAASWEAVARRLAEDRAVYALDLLGCGGSDCPEDPEAYSLTAQGQALAAFVRLVCGQAEGAGAAMFHVKPWVVGYSMGGRVVLAAAATDKAFSQLVGGIVLESAGLGPATKSDRAAAASADARHAAMLRTAGVEAFFAYWEDLPLFATQRDLPDDVRRSVAAERLAHDAEALARAFDCAGQHCMPARDRTLETLQRLVAAKIPVCYLAGQLDRKYAAVAADLKAALPAVAVRIIPDAGHNTHLENPEGFLSAWV</sequence>
<dbReference type="PANTHER" id="PTHR43798">
    <property type="entry name" value="MONOACYLGLYCEROL LIPASE"/>
    <property type="match status" value="1"/>
</dbReference>
<dbReference type="PANTHER" id="PTHR43798:SF5">
    <property type="entry name" value="MONOACYLGLYCEROL LIPASE ABHD6"/>
    <property type="match status" value="1"/>
</dbReference>
<dbReference type="InterPro" id="IPR029058">
    <property type="entry name" value="AB_hydrolase_fold"/>
</dbReference>
<evidence type="ECO:0000313" key="4">
    <source>
        <dbReference type="Proteomes" id="UP000636394"/>
    </source>
</evidence>
<dbReference type="KEGG" id="ebz:J7S26_00175"/>
<dbReference type="RefSeq" id="WP_166339034.1">
    <property type="nucleotide sequence ID" value="NZ_CP072829.1"/>
</dbReference>
<dbReference type="GO" id="GO:0046464">
    <property type="term" value="P:acylglycerol catabolic process"/>
    <property type="evidence" value="ECO:0007669"/>
    <property type="project" value="TreeGrafter"/>
</dbReference>
<evidence type="ECO:0000313" key="3">
    <source>
        <dbReference type="EMBL" id="QTU84398.1"/>
    </source>
</evidence>
<reference evidence="3" key="2">
    <citation type="submission" date="2021-04" db="EMBL/GenBank/DDBJ databases">
        <title>Novel species in family Eggerthellaceae.</title>
        <authorList>
            <person name="Zhang G."/>
        </authorList>
    </citation>
    <scope>NUCLEOTIDE SEQUENCE</scope>
    <source>
        <strain evidence="3">Zg-886</strain>
    </source>
</reference>
<dbReference type="Gene3D" id="3.40.50.1820">
    <property type="entry name" value="alpha/beta hydrolase"/>
    <property type="match status" value="1"/>
</dbReference>
<keyword evidence="3" id="KW-0378">Hydrolase</keyword>
<gene>
    <name evidence="2" type="ORF">GMI68_03855</name>
    <name evidence="3" type="ORF">J7S26_00175</name>
</gene>
<dbReference type="GO" id="GO:0016020">
    <property type="term" value="C:membrane"/>
    <property type="evidence" value="ECO:0007669"/>
    <property type="project" value="TreeGrafter"/>
</dbReference>
<dbReference type="Proteomes" id="UP000636394">
    <property type="component" value="Unassembled WGS sequence"/>
</dbReference>
<evidence type="ECO:0000313" key="2">
    <source>
        <dbReference type="EMBL" id="NHM13913.1"/>
    </source>
</evidence>
<protein>
    <submittedName>
        <fullName evidence="3">Alpha/beta fold hydrolase</fullName>
    </submittedName>
</protein>
<dbReference type="SUPFAM" id="SSF53474">
    <property type="entry name" value="alpha/beta-Hydrolases"/>
    <property type="match status" value="1"/>
</dbReference>
<evidence type="ECO:0000313" key="5">
    <source>
        <dbReference type="Proteomes" id="UP000671910"/>
    </source>
</evidence>
<evidence type="ECO:0000259" key="1">
    <source>
        <dbReference type="Pfam" id="PF12697"/>
    </source>
</evidence>
<dbReference type="GO" id="GO:0047372">
    <property type="term" value="F:monoacylglycerol lipase activity"/>
    <property type="evidence" value="ECO:0007669"/>
    <property type="project" value="TreeGrafter"/>
</dbReference>
<organism evidence="3 5">
    <name type="scientific">Xiamenia xianingshaonis</name>
    <dbReference type="NCBI Taxonomy" id="2682776"/>
    <lineage>
        <taxon>Bacteria</taxon>
        <taxon>Bacillati</taxon>
        <taxon>Actinomycetota</taxon>
        <taxon>Coriobacteriia</taxon>
        <taxon>Eggerthellales</taxon>
        <taxon>Eggerthellaceae</taxon>
        <taxon>Xiamenia</taxon>
    </lineage>
</organism>
<dbReference type="AlphaFoldDB" id="A0A9E6SUD9"/>
<accession>A0A9E6SUD9</accession>
<dbReference type="EMBL" id="CP072829">
    <property type="protein sequence ID" value="QTU84398.1"/>
    <property type="molecule type" value="Genomic_DNA"/>
</dbReference>
<dbReference type="Proteomes" id="UP000671910">
    <property type="component" value="Chromosome"/>
</dbReference>
<feature type="domain" description="AB hydrolase-1" evidence="1">
    <location>
        <begin position="25"/>
        <end position="283"/>
    </location>
</feature>
<dbReference type="InterPro" id="IPR050266">
    <property type="entry name" value="AB_hydrolase_sf"/>
</dbReference>
<proteinExistence type="predicted"/>
<reference evidence="2 4" key="1">
    <citation type="submission" date="2019-11" db="EMBL/GenBank/DDBJ databases">
        <title>Eggerthellaceae novel genus isolated from the rectal contents of marmort.</title>
        <authorList>
            <person name="Zhang G."/>
        </authorList>
    </citation>
    <scope>NUCLEOTIDE SEQUENCE [LARGE SCALE GENOMIC DNA]</scope>
    <source>
        <strain evidence="4">zg-886</strain>
        <strain evidence="2">Zg-886</strain>
    </source>
</reference>
<dbReference type="EMBL" id="WPCR01000004">
    <property type="protein sequence ID" value="NHM13913.1"/>
    <property type="molecule type" value="Genomic_DNA"/>
</dbReference>